<dbReference type="AlphaFoldDB" id="A0A0A9DSL5"/>
<dbReference type="EMBL" id="GBRH01209270">
    <property type="protein sequence ID" value="JAD88625.1"/>
    <property type="molecule type" value="Transcribed_RNA"/>
</dbReference>
<sequence>MATKDLGPMSATVALGQPVTKASSSMSTCLHASGVATRIVGQLNMNARYTPVRPNRRM</sequence>
<reference evidence="1" key="2">
    <citation type="journal article" date="2015" name="Data Brief">
        <title>Shoot transcriptome of the giant reed, Arundo donax.</title>
        <authorList>
            <person name="Barrero R.A."/>
            <person name="Guerrero F.D."/>
            <person name="Moolhuijzen P."/>
            <person name="Goolsby J.A."/>
            <person name="Tidwell J."/>
            <person name="Bellgard S.E."/>
            <person name="Bellgard M.I."/>
        </authorList>
    </citation>
    <scope>NUCLEOTIDE SEQUENCE</scope>
    <source>
        <tissue evidence="1">Shoot tissue taken approximately 20 cm above the soil surface</tissue>
    </source>
</reference>
<protein>
    <submittedName>
        <fullName evidence="1">D3</fullName>
    </submittedName>
</protein>
<reference evidence="1" key="1">
    <citation type="submission" date="2014-09" db="EMBL/GenBank/DDBJ databases">
        <authorList>
            <person name="Magalhaes I.L.F."/>
            <person name="Oliveira U."/>
            <person name="Santos F.R."/>
            <person name="Vidigal T.H.D.A."/>
            <person name="Brescovit A.D."/>
            <person name="Santos A.J."/>
        </authorList>
    </citation>
    <scope>NUCLEOTIDE SEQUENCE</scope>
    <source>
        <tissue evidence="1">Shoot tissue taken approximately 20 cm above the soil surface</tissue>
    </source>
</reference>
<accession>A0A0A9DSL5</accession>
<proteinExistence type="predicted"/>
<name>A0A0A9DSL5_ARUDO</name>
<evidence type="ECO:0000313" key="1">
    <source>
        <dbReference type="EMBL" id="JAD88625.1"/>
    </source>
</evidence>
<organism evidence="1">
    <name type="scientific">Arundo donax</name>
    <name type="common">Giant reed</name>
    <name type="synonym">Donax arundinaceus</name>
    <dbReference type="NCBI Taxonomy" id="35708"/>
    <lineage>
        <taxon>Eukaryota</taxon>
        <taxon>Viridiplantae</taxon>
        <taxon>Streptophyta</taxon>
        <taxon>Embryophyta</taxon>
        <taxon>Tracheophyta</taxon>
        <taxon>Spermatophyta</taxon>
        <taxon>Magnoliopsida</taxon>
        <taxon>Liliopsida</taxon>
        <taxon>Poales</taxon>
        <taxon>Poaceae</taxon>
        <taxon>PACMAD clade</taxon>
        <taxon>Arundinoideae</taxon>
        <taxon>Arundineae</taxon>
        <taxon>Arundo</taxon>
    </lineage>
</organism>